<sequence>MTITTLRPSSASTRLFDFLPYSTIYSRHCHLGASRTHRTTLTTSTNPLLDNLTHHAEALPLQDQLRCKAVTKIRQTTASAPSEPHTSYRAFRSISQSALFSAEGVCGSWILAQSIERRESVAIAWPNATSTTSTRSEMQTSPVDARIKQTTSTPSWCRSIAVQELITLVLQKWLSTFHWCRLKARN</sequence>
<gene>
    <name evidence="1" type="ORF">BJ508DRAFT_336996</name>
</gene>
<dbReference type="AlphaFoldDB" id="A0A3N4H9E9"/>
<dbReference type="EMBL" id="ML120196">
    <property type="protein sequence ID" value="RPA70617.1"/>
    <property type="molecule type" value="Genomic_DNA"/>
</dbReference>
<reference evidence="1 2" key="1">
    <citation type="journal article" date="2018" name="Nat. Ecol. Evol.">
        <title>Pezizomycetes genomes reveal the molecular basis of ectomycorrhizal truffle lifestyle.</title>
        <authorList>
            <person name="Murat C."/>
            <person name="Payen T."/>
            <person name="Noel B."/>
            <person name="Kuo A."/>
            <person name="Morin E."/>
            <person name="Chen J."/>
            <person name="Kohler A."/>
            <person name="Krizsan K."/>
            <person name="Balestrini R."/>
            <person name="Da Silva C."/>
            <person name="Montanini B."/>
            <person name="Hainaut M."/>
            <person name="Levati E."/>
            <person name="Barry K.W."/>
            <person name="Belfiori B."/>
            <person name="Cichocki N."/>
            <person name="Clum A."/>
            <person name="Dockter R.B."/>
            <person name="Fauchery L."/>
            <person name="Guy J."/>
            <person name="Iotti M."/>
            <person name="Le Tacon F."/>
            <person name="Lindquist E.A."/>
            <person name="Lipzen A."/>
            <person name="Malagnac F."/>
            <person name="Mello A."/>
            <person name="Molinier V."/>
            <person name="Miyauchi S."/>
            <person name="Poulain J."/>
            <person name="Riccioni C."/>
            <person name="Rubini A."/>
            <person name="Sitrit Y."/>
            <person name="Splivallo R."/>
            <person name="Traeger S."/>
            <person name="Wang M."/>
            <person name="Zifcakova L."/>
            <person name="Wipf D."/>
            <person name="Zambonelli A."/>
            <person name="Paolocci F."/>
            <person name="Nowrousian M."/>
            <person name="Ottonello S."/>
            <person name="Baldrian P."/>
            <person name="Spatafora J.W."/>
            <person name="Henrissat B."/>
            <person name="Nagy L.G."/>
            <person name="Aury J.M."/>
            <person name="Wincker P."/>
            <person name="Grigoriev I.V."/>
            <person name="Bonfante P."/>
            <person name="Martin F.M."/>
        </authorList>
    </citation>
    <scope>NUCLEOTIDE SEQUENCE [LARGE SCALE GENOMIC DNA]</scope>
    <source>
        <strain evidence="1 2">RN42</strain>
    </source>
</reference>
<keyword evidence="2" id="KW-1185">Reference proteome</keyword>
<proteinExistence type="predicted"/>
<organism evidence="1 2">
    <name type="scientific">Ascobolus immersus RN42</name>
    <dbReference type="NCBI Taxonomy" id="1160509"/>
    <lineage>
        <taxon>Eukaryota</taxon>
        <taxon>Fungi</taxon>
        <taxon>Dikarya</taxon>
        <taxon>Ascomycota</taxon>
        <taxon>Pezizomycotina</taxon>
        <taxon>Pezizomycetes</taxon>
        <taxon>Pezizales</taxon>
        <taxon>Ascobolaceae</taxon>
        <taxon>Ascobolus</taxon>
    </lineage>
</organism>
<evidence type="ECO:0000313" key="2">
    <source>
        <dbReference type="Proteomes" id="UP000275078"/>
    </source>
</evidence>
<dbReference type="Proteomes" id="UP000275078">
    <property type="component" value="Unassembled WGS sequence"/>
</dbReference>
<evidence type="ECO:0000313" key="1">
    <source>
        <dbReference type="EMBL" id="RPA70617.1"/>
    </source>
</evidence>
<accession>A0A3N4H9E9</accession>
<protein>
    <submittedName>
        <fullName evidence="1">Uncharacterized protein</fullName>
    </submittedName>
</protein>
<name>A0A3N4H9E9_ASCIM</name>